<sequence>MSARSAVSSAGFVKKEKGCWEERKMHKLVVQTDFGLQDGAVNAMYGVAYQVAPELVIADLTHEIEPYNIHDASYRLLQSVTYWPAGTVFVSVVDPGVGSDRRSVVAKLATGQLVLTPDNGTLTYLATYIGITELRVINEATERLAGSAESHTFHGRDVYMYNAARLASGAISFDELGTPEPKKAIQVFAIEKPSQTAETITGTIDILDIRFGSLWTNIPHTFFKQWQVQYNEPLLVSIYYQDTLRYQEEVRFGRSFAQVSENEPVLYVNSLLNIGLGLNLASFAETYKIGTGTNWKITLKKRRNEK</sequence>
<comment type="caution">
    <text evidence="5">The sequence shown here is derived from an EMBL/GenBank/DDBJ whole genome shotgun (WGS) entry which is preliminary data.</text>
</comment>
<evidence type="ECO:0000256" key="1">
    <source>
        <dbReference type="ARBA" id="ARBA00022691"/>
    </source>
</evidence>
<dbReference type="InterPro" id="IPR046470">
    <property type="entry name" value="SAM_HAT_C"/>
</dbReference>
<evidence type="ECO:0000313" key="6">
    <source>
        <dbReference type="Proteomes" id="UP000004835"/>
    </source>
</evidence>
<dbReference type="Gene3D" id="2.40.30.90">
    <property type="entry name" value="Bacterial fluorinating enzyme like"/>
    <property type="match status" value="1"/>
</dbReference>
<name>F0EJR5_ENTCA</name>
<accession>F0EJR5</accession>
<feature type="domain" description="S-adenosyl-l-methionine hydroxide adenosyltransferase C-terminal" evidence="4">
    <location>
        <begin position="202"/>
        <end position="295"/>
    </location>
</feature>
<dbReference type="InterPro" id="IPR046469">
    <property type="entry name" value="SAM_HAT_N"/>
</dbReference>
<keyword evidence="1" id="KW-0949">S-adenosyl-L-methionine</keyword>
<dbReference type="SUPFAM" id="SSF101852">
    <property type="entry name" value="Bacterial fluorinating enzyme, C-terminal domain"/>
    <property type="match status" value="1"/>
</dbReference>
<dbReference type="InterPro" id="IPR023228">
    <property type="entry name" value="SAM_OH_AdoTrfase_N_sf"/>
</dbReference>
<dbReference type="PANTHER" id="PTHR35092:SF1">
    <property type="entry name" value="CHLORINASE MJ1651"/>
    <property type="match status" value="1"/>
</dbReference>
<feature type="domain" description="S-adenosyl-l-methionine hydroxide adenosyltransferase N-terminal" evidence="3">
    <location>
        <begin position="29"/>
        <end position="177"/>
    </location>
</feature>
<dbReference type="InterPro" id="IPR023227">
    <property type="entry name" value="SAM_OH_AdoTrfase_C_sf"/>
</dbReference>
<proteinExistence type="inferred from homology"/>
<dbReference type="Gene3D" id="3.40.50.10790">
    <property type="entry name" value="S-adenosyl-l-methionine hydroxide adenosyltransferase, N-terminal"/>
    <property type="match status" value="1"/>
</dbReference>
<dbReference type="SUPFAM" id="SSF102522">
    <property type="entry name" value="Bacterial fluorinating enzyme, N-terminal domain"/>
    <property type="match status" value="1"/>
</dbReference>
<comment type="similarity">
    <text evidence="2">Belongs to the SAM hydrolase / SAM-dependent halogenase family.</text>
</comment>
<dbReference type="HOGENOM" id="CLU_059734_0_0_9"/>
<dbReference type="AlphaFoldDB" id="F0EJR5"/>
<dbReference type="Pfam" id="PF20257">
    <property type="entry name" value="SAM_HAT_C"/>
    <property type="match status" value="1"/>
</dbReference>
<protein>
    <recommendedName>
        <fullName evidence="7">DNA-directed RNA polymerase subunit delta</fullName>
    </recommendedName>
</protein>
<evidence type="ECO:0000256" key="2">
    <source>
        <dbReference type="ARBA" id="ARBA00024035"/>
    </source>
</evidence>
<dbReference type="PANTHER" id="PTHR35092">
    <property type="entry name" value="CHLORINASE MJ1651"/>
    <property type="match status" value="1"/>
</dbReference>
<dbReference type="Pfam" id="PF01887">
    <property type="entry name" value="SAM_HAT_N"/>
    <property type="match status" value="1"/>
</dbReference>
<evidence type="ECO:0000259" key="4">
    <source>
        <dbReference type="Pfam" id="PF20257"/>
    </source>
</evidence>
<dbReference type="InterPro" id="IPR002747">
    <property type="entry name" value="SAM_OH_AdoTrfase"/>
</dbReference>
<dbReference type="PIRSF" id="PIRSF006779">
    <property type="entry name" value="UCP006779"/>
    <property type="match status" value="1"/>
</dbReference>
<evidence type="ECO:0000259" key="3">
    <source>
        <dbReference type="Pfam" id="PF01887"/>
    </source>
</evidence>
<organism evidence="5 6">
    <name type="scientific">Enterococcus casseliflavus ATCC 12755</name>
    <dbReference type="NCBI Taxonomy" id="888066"/>
    <lineage>
        <taxon>Bacteria</taxon>
        <taxon>Bacillati</taxon>
        <taxon>Bacillota</taxon>
        <taxon>Bacilli</taxon>
        <taxon>Lactobacillales</taxon>
        <taxon>Enterococcaceae</taxon>
        <taxon>Enterococcus</taxon>
    </lineage>
</organism>
<dbReference type="EMBL" id="AEWT01000011">
    <property type="protein sequence ID" value="EGC69708.1"/>
    <property type="molecule type" value="Genomic_DNA"/>
</dbReference>
<reference evidence="5 6" key="1">
    <citation type="submission" date="2011-01" db="EMBL/GenBank/DDBJ databases">
        <authorList>
            <person name="Muzny D."/>
            <person name="Qin X."/>
            <person name="Deng J."/>
            <person name="Jiang H."/>
            <person name="Liu Y."/>
            <person name="Qu J."/>
            <person name="Song X.-Z."/>
            <person name="Zhang L."/>
            <person name="Thornton R."/>
            <person name="Coyle M."/>
            <person name="Francisco L."/>
            <person name="Jackson L."/>
            <person name="Javaid M."/>
            <person name="Korchina V."/>
            <person name="Kovar C."/>
            <person name="Mata R."/>
            <person name="Mathew T."/>
            <person name="Ngo R."/>
            <person name="Nguyen L."/>
            <person name="Nguyen N."/>
            <person name="Okwuonu G."/>
            <person name="Ongeri F."/>
            <person name="Pham C."/>
            <person name="Simmons D."/>
            <person name="Wilczek-Boney K."/>
            <person name="Hale W."/>
            <person name="Jakkamsetti A."/>
            <person name="Pham P."/>
            <person name="Ruth R."/>
            <person name="San Lucas F."/>
            <person name="Warren J."/>
            <person name="Zhang J."/>
            <person name="Zhao Z."/>
            <person name="Zhou C."/>
            <person name="Zhu D."/>
            <person name="Lee S."/>
            <person name="Bess C."/>
            <person name="Blankenburg K."/>
            <person name="Forbes L."/>
            <person name="Fu Q."/>
            <person name="Gubbala S."/>
            <person name="Hirani K."/>
            <person name="Jayaseelan J.C."/>
            <person name="Lara F."/>
            <person name="Munidasa M."/>
            <person name="Palculict T."/>
            <person name="Patil S."/>
            <person name="Pu L.-L."/>
            <person name="Saada N."/>
            <person name="Tang L."/>
            <person name="Weissenberger G."/>
            <person name="Zhu Y."/>
            <person name="Hemphill L."/>
            <person name="Shang Y."/>
            <person name="Youmans B."/>
            <person name="Ayvaz T."/>
            <person name="Ross M."/>
            <person name="Santibanez J."/>
            <person name="Aqrawi P."/>
            <person name="Gross S."/>
            <person name="Joshi V."/>
            <person name="Fowler G."/>
            <person name="Nazareth L."/>
            <person name="Reid J."/>
            <person name="Worley K."/>
            <person name="Petrosino J."/>
            <person name="Highlander S."/>
            <person name="Gibbs R."/>
        </authorList>
    </citation>
    <scope>NUCLEOTIDE SEQUENCE [LARGE SCALE GENOMIC DNA]</scope>
    <source>
        <strain evidence="5 6">ATCC 12755</strain>
    </source>
</reference>
<gene>
    <name evidence="5" type="ORF">HMPREF9087_1628</name>
</gene>
<evidence type="ECO:0008006" key="7">
    <source>
        <dbReference type="Google" id="ProtNLM"/>
    </source>
</evidence>
<dbReference type="Proteomes" id="UP000004835">
    <property type="component" value="Unassembled WGS sequence"/>
</dbReference>
<evidence type="ECO:0000313" key="5">
    <source>
        <dbReference type="EMBL" id="EGC69708.1"/>
    </source>
</evidence>